<dbReference type="PANTHER" id="PTHR12271">
    <property type="entry name" value="POLY A POLYMERASE CID PAP -RELATED"/>
    <property type="match status" value="1"/>
</dbReference>
<dbReference type="GO" id="GO:1990817">
    <property type="term" value="F:poly(A) RNA polymerase activity"/>
    <property type="evidence" value="ECO:0007669"/>
    <property type="project" value="TreeGrafter"/>
</dbReference>
<dbReference type="CDD" id="cd05402">
    <property type="entry name" value="NT_PAP_TUTase"/>
    <property type="match status" value="1"/>
</dbReference>
<gene>
    <name evidence="2" type="ORF">TTRE_0000904401</name>
</gene>
<accession>A0A077ZLU6</accession>
<dbReference type="AlphaFoldDB" id="A0A077ZLU6"/>
<keyword evidence="3" id="KW-1185">Reference proteome</keyword>
<dbReference type="InterPro" id="IPR054708">
    <property type="entry name" value="MTPAP-like_central"/>
</dbReference>
<evidence type="ECO:0000259" key="1">
    <source>
        <dbReference type="Pfam" id="PF22600"/>
    </source>
</evidence>
<evidence type="ECO:0000313" key="2">
    <source>
        <dbReference type="EMBL" id="CDW60654.1"/>
    </source>
</evidence>
<dbReference type="Proteomes" id="UP000030665">
    <property type="component" value="Unassembled WGS sequence"/>
</dbReference>
<dbReference type="EMBL" id="HG807275">
    <property type="protein sequence ID" value="CDW60654.1"/>
    <property type="molecule type" value="Genomic_DNA"/>
</dbReference>
<dbReference type="OrthoDB" id="422187at2759"/>
<dbReference type="SUPFAM" id="SSF81631">
    <property type="entry name" value="PAP/OAS1 substrate-binding domain"/>
    <property type="match status" value="1"/>
</dbReference>
<dbReference type="STRING" id="36087.A0A077ZLU6"/>
<dbReference type="InterPro" id="IPR043519">
    <property type="entry name" value="NT_sf"/>
</dbReference>
<feature type="domain" description="Poly(A) RNA polymerase mitochondrial-like central palm" evidence="1">
    <location>
        <begin position="82"/>
        <end position="219"/>
    </location>
</feature>
<name>A0A077ZLU6_TRITR</name>
<protein>
    <submittedName>
        <fullName evidence="2">Poly(A) RNA polymerase, mitochondrial</fullName>
    </submittedName>
</protein>
<dbReference type="Pfam" id="PF22600">
    <property type="entry name" value="MTPAP-like_central"/>
    <property type="match status" value="1"/>
</dbReference>
<reference evidence="2" key="1">
    <citation type="submission" date="2014-01" db="EMBL/GenBank/DDBJ databases">
        <authorList>
            <person name="Aslett M."/>
        </authorList>
    </citation>
    <scope>NUCLEOTIDE SEQUENCE</scope>
</reference>
<dbReference type="SUPFAM" id="SSF81301">
    <property type="entry name" value="Nucleotidyltransferase"/>
    <property type="match status" value="1"/>
</dbReference>
<dbReference type="Gene3D" id="1.10.1410.10">
    <property type="match status" value="1"/>
</dbReference>
<dbReference type="GO" id="GO:0031123">
    <property type="term" value="P:RNA 3'-end processing"/>
    <property type="evidence" value="ECO:0007669"/>
    <property type="project" value="TreeGrafter"/>
</dbReference>
<organism evidence="2 3">
    <name type="scientific">Trichuris trichiura</name>
    <name type="common">Whipworm</name>
    <name type="synonym">Trichocephalus trichiurus</name>
    <dbReference type="NCBI Taxonomy" id="36087"/>
    <lineage>
        <taxon>Eukaryota</taxon>
        <taxon>Metazoa</taxon>
        <taxon>Ecdysozoa</taxon>
        <taxon>Nematoda</taxon>
        <taxon>Enoplea</taxon>
        <taxon>Dorylaimia</taxon>
        <taxon>Trichinellida</taxon>
        <taxon>Trichuridae</taxon>
        <taxon>Trichuris</taxon>
    </lineage>
</organism>
<proteinExistence type="predicted"/>
<dbReference type="PANTHER" id="PTHR12271:SF133">
    <property type="entry name" value="POLY(A) RNA POLYMERASE, MITOCHONDRIAL"/>
    <property type="match status" value="1"/>
</dbReference>
<sequence length="439" mass="50158">MIGILQEIHLLECKDCVQVKRLLEEVNHHFQNRVFPWESRMIKHVPAAGCRDLHSIPKLTFPFEIVDSISLEGTLREVQSVNDQIEQLYQKTRISKEGLRLRFFLTSLIEDAVRRLFPQSICRPFGSTVNGFAQKGCDLDINVQLNPDGLKYRPTNERSYIQQTLCAIGAVLESFFPCAEHVVKILNARVPIVKLSSRSLGISCDLTLDNRSSYQTAKVFWMFTILQPSIKRLLFVIRRWAREIGLIRQHPGTWLSNFQLICLVAFFMQCRNPPLLPSIDMVLSQSSALNKWQRSVKCSPEPRELLIEFFRFFTSQVNYENQALDLSTGQLTAKTEFAPIVILNPMEDSHNITRNVESGEWQRCLECMEVAIKLLERSNSCRPDAGTQWGLLSLLDPSNYPTASQNADVEYGAESFSDPLKLDQLLSTGTERSTDEVIK</sequence>
<reference evidence="2" key="2">
    <citation type="submission" date="2014-03" db="EMBL/GenBank/DDBJ databases">
        <title>The whipworm genome and dual-species transcriptomics of an intimate host-pathogen interaction.</title>
        <authorList>
            <person name="Foth B.J."/>
            <person name="Tsai I.J."/>
            <person name="Reid A.J."/>
            <person name="Bancroft A.J."/>
            <person name="Nichol S."/>
            <person name="Tracey A."/>
            <person name="Holroyd N."/>
            <person name="Cotton J.A."/>
            <person name="Stanley E.J."/>
            <person name="Zarowiecki M."/>
            <person name="Liu J.Z."/>
            <person name="Huckvale T."/>
            <person name="Cooper P.J."/>
            <person name="Grencis R.K."/>
            <person name="Berriman M."/>
        </authorList>
    </citation>
    <scope>NUCLEOTIDE SEQUENCE [LARGE SCALE GENOMIC DNA]</scope>
</reference>
<evidence type="ECO:0000313" key="3">
    <source>
        <dbReference type="Proteomes" id="UP000030665"/>
    </source>
</evidence>
<dbReference type="Gene3D" id="3.30.460.10">
    <property type="entry name" value="Beta Polymerase, domain 2"/>
    <property type="match status" value="1"/>
</dbReference>